<dbReference type="NCBIfam" id="TIGR01443">
    <property type="entry name" value="intein_Cterm"/>
    <property type="match status" value="1"/>
</dbReference>
<evidence type="ECO:0000259" key="12">
    <source>
        <dbReference type="PROSITE" id="PS50819"/>
    </source>
</evidence>
<dbReference type="EMBL" id="QQZY01000006">
    <property type="protein sequence ID" value="RDI73858.1"/>
    <property type="molecule type" value="Genomic_DNA"/>
</dbReference>
<dbReference type="InterPro" id="IPR011708">
    <property type="entry name" value="DNA_pol3_alpha_NTPase_dom"/>
</dbReference>
<dbReference type="InterPro" id="IPR040982">
    <property type="entry name" value="DNA_pol3_finger"/>
</dbReference>
<dbReference type="InterPro" id="IPR012340">
    <property type="entry name" value="NA-bd_OB-fold"/>
</dbReference>
<dbReference type="PROSITE" id="PS50817">
    <property type="entry name" value="INTEIN_N_TER"/>
    <property type="match status" value="1"/>
</dbReference>
<dbReference type="SUPFAM" id="SSF89550">
    <property type="entry name" value="PHP domain-like"/>
    <property type="match status" value="1"/>
</dbReference>
<dbReference type="GO" id="GO:0008408">
    <property type="term" value="F:3'-5' exonuclease activity"/>
    <property type="evidence" value="ECO:0007669"/>
    <property type="project" value="InterPro"/>
</dbReference>
<evidence type="ECO:0000256" key="11">
    <source>
        <dbReference type="ARBA" id="ARBA00049244"/>
    </source>
</evidence>
<evidence type="ECO:0000256" key="7">
    <source>
        <dbReference type="ARBA" id="ARBA00022705"/>
    </source>
</evidence>
<dbReference type="InterPro" id="IPR027434">
    <property type="entry name" value="Homing_endonucl"/>
</dbReference>
<dbReference type="Gene3D" id="2.40.50.140">
    <property type="entry name" value="Nucleic acid-binding proteins"/>
    <property type="match status" value="1"/>
</dbReference>
<dbReference type="InterPro" id="IPR029460">
    <property type="entry name" value="DNAPol_HHH"/>
</dbReference>
<dbReference type="GO" id="GO:0004519">
    <property type="term" value="F:endonuclease activity"/>
    <property type="evidence" value="ECO:0007669"/>
    <property type="project" value="InterPro"/>
</dbReference>
<dbReference type="Gene3D" id="3.10.28.10">
    <property type="entry name" value="Homing endonucleases"/>
    <property type="match status" value="1"/>
</dbReference>
<dbReference type="InterPro" id="IPR004860">
    <property type="entry name" value="LAGLIDADG_dom"/>
</dbReference>
<dbReference type="PANTHER" id="PTHR32294">
    <property type="entry name" value="DNA POLYMERASE III SUBUNIT ALPHA"/>
    <property type="match status" value="1"/>
</dbReference>
<dbReference type="InterPro" id="IPR003586">
    <property type="entry name" value="Hint_dom_C"/>
</dbReference>
<reference evidence="13 14" key="1">
    <citation type="submission" date="2018-07" db="EMBL/GenBank/DDBJ databases">
        <title>High-quality-draft genome sequence of Gaiella occulta.</title>
        <authorList>
            <person name="Severino R."/>
            <person name="Froufe H.J.C."/>
            <person name="Rainey F.A."/>
            <person name="Barroso C."/>
            <person name="Albuquerque L."/>
            <person name="Lobo-Da-Cunha A."/>
            <person name="Da Costa M.S."/>
            <person name="Egas C."/>
        </authorList>
    </citation>
    <scope>NUCLEOTIDE SEQUENCE [LARGE SCALE GENOMIC DNA]</scope>
    <source>
        <strain evidence="13 14">F2-233</strain>
    </source>
</reference>
<dbReference type="Proteomes" id="UP000254134">
    <property type="component" value="Unassembled WGS sequence"/>
</dbReference>
<dbReference type="Gene3D" id="1.10.10.1600">
    <property type="entry name" value="Bacterial DNA polymerase III alpha subunit, thumb domain"/>
    <property type="match status" value="1"/>
</dbReference>
<dbReference type="Pfam" id="PF17657">
    <property type="entry name" value="DNA_pol3_finger"/>
    <property type="match status" value="2"/>
</dbReference>
<proteinExistence type="inferred from homology"/>
<dbReference type="SUPFAM" id="SSF51294">
    <property type="entry name" value="Hedgehog/intein (Hint) domain"/>
    <property type="match status" value="1"/>
</dbReference>
<keyword evidence="5" id="KW-0808">Transferase</keyword>
<dbReference type="SMART" id="SM00306">
    <property type="entry name" value="HintN"/>
    <property type="match status" value="1"/>
</dbReference>
<dbReference type="GO" id="GO:0005737">
    <property type="term" value="C:cytoplasm"/>
    <property type="evidence" value="ECO:0007669"/>
    <property type="project" value="UniProtKB-SubCell"/>
</dbReference>
<dbReference type="InterPro" id="IPR004013">
    <property type="entry name" value="PHP_dom"/>
</dbReference>
<dbReference type="InterPro" id="IPR004805">
    <property type="entry name" value="DnaE2/DnaE/PolC"/>
</dbReference>
<dbReference type="CDD" id="cd12113">
    <property type="entry name" value="PHP_PolIIIA_DnaE3"/>
    <property type="match status" value="1"/>
</dbReference>
<dbReference type="SMART" id="SM00305">
    <property type="entry name" value="HintC"/>
    <property type="match status" value="1"/>
</dbReference>
<evidence type="ECO:0000256" key="2">
    <source>
        <dbReference type="ARBA" id="ARBA00009496"/>
    </source>
</evidence>
<dbReference type="CDD" id="cd04485">
    <property type="entry name" value="DnaE_OBF"/>
    <property type="match status" value="1"/>
</dbReference>
<dbReference type="InterPro" id="IPR006142">
    <property type="entry name" value="INTEIN"/>
</dbReference>
<evidence type="ECO:0000256" key="8">
    <source>
        <dbReference type="ARBA" id="ARBA00022813"/>
    </source>
</evidence>
<evidence type="ECO:0000256" key="6">
    <source>
        <dbReference type="ARBA" id="ARBA00022695"/>
    </source>
</evidence>
<keyword evidence="14" id="KW-1185">Reference proteome</keyword>
<reference evidence="14" key="2">
    <citation type="journal article" date="2019" name="MicrobiologyOpen">
        <title>High-quality draft genome sequence of Gaiella occulta isolated from a 150 meter deep mineral water borehole and comparison with the genome sequences of other deep-branching lineages of the phylum Actinobacteria.</title>
        <authorList>
            <person name="Severino R."/>
            <person name="Froufe H.J.C."/>
            <person name="Barroso C."/>
            <person name="Albuquerque L."/>
            <person name="Lobo-da-Cunha A."/>
            <person name="da Costa M.S."/>
            <person name="Egas C."/>
        </authorList>
    </citation>
    <scope>NUCLEOTIDE SEQUENCE [LARGE SCALE GENOMIC DNA]</scope>
    <source>
        <strain evidence="14">F2-233</strain>
    </source>
</reference>
<keyword evidence="7" id="KW-0235">DNA replication</keyword>
<dbReference type="PROSITE" id="PS50819">
    <property type="entry name" value="INTEIN_ENDONUCLEASE"/>
    <property type="match status" value="1"/>
</dbReference>
<dbReference type="EC" id="2.7.7.7" evidence="3"/>
<dbReference type="RefSeq" id="WP_114796834.1">
    <property type="nucleotide sequence ID" value="NZ_QQZY01000006.1"/>
</dbReference>
<keyword evidence="8" id="KW-0068">Autocatalytic cleavage</keyword>
<dbReference type="GO" id="GO:0003676">
    <property type="term" value="F:nucleic acid binding"/>
    <property type="evidence" value="ECO:0007669"/>
    <property type="project" value="InterPro"/>
</dbReference>
<dbReference type="InterPro" id="IPR003141">
    <property type="entry name" value="Pol/His_phosphatase_N"/>
</dbReference>
<dbReference type="InterPro" id="IPR004042">
    <property type="entry name" value="Intein_endonuc_central"/>
</dbReference>
<dbReference type="InterPro" id="IPR016195">
    <property type="entry name" value="Pol/histidinol_Pase-like"/>
</dbReference>
<dbReference type="Gene3D" id="3.20.20.140">
    <property type="entry name" value="Metal-dependent hydrolases"/>
    <property type="match status" value="1"/>
</dbReference>
<comment type="similarity">
    <text evidence="2">Belongs to the DNA polymerase type-C family. DnaE subfamily.</text>
</comment>
<evidence type="ECO:0000256" key="10">
    <source>
        <dbReference type="ARBA" id="ARBA00023000"/>
    </source>
</evidence>
<dbReference type="GO" id="GO:0003887">
    <property type="term" value="F:DNA-directed DNA polymerase activity"/>
    <property type="evidence" value="ECO:0007669"/>
    <property type="project" value="UniProtKB-KW"/>
</dbReference>
<dbReference type="InterPro" id="IPR036844">
    <property type="entry name" value="Hint_dom_sf"/>
</dbReference>
<dbReference type="NCBIfam" id="TIGR00594">
    <property type="entry name" value="polc"/>
    <property type="match status" value="1"/>
</dbReference>
<keyword evidence="10" id="KW-0651">Protein splicing</keyword>
<gene>
    <name evidence="13" type="ORF">Gocc_2422</name>
</gene>
<dbReference type="Gene3D" id="1.10.150.870">
    <property type="match status" value="1"/>
</dbReference>
<dbReference type="GO" id="GO:0016539">
    <property type="term" value="P:intein-mediated protein splicing"/>
    <property type="evidence" value="ECO:0007669"/>
    <property type="project" value="InterPro"/>
</dbReference>
<evidence type="ECO:0000256" key="1">
    <source>
        <dbReference type="ARBA" id="ARBA00004496"/>
    </source>
</evidence>
<dbReference type="InterPro" id="IPR004365">
    <property type="entry name" value="NA-bd_OB_tRNA"/>
</dbReference>
<feature type="domain" description="DOD-type homing endonuclease" evidence="12">
    <location>
        <begin position="777"/>
        <end position="933"/>
    </location>
</feature>
<evidence type="ECO:0000256" key="4">
    <source>
        <dbReference type="ARBA" id="ARBA00019114"/>
    </source>
</evidence>
<organism evidence="13 14">
    <name type="scientific">Gaiella occulta</name>
    <dbReference type="NCBI Taxonomy" id="1002870"/>
    <lineage>
        <taxon>Bacteria</taxon>
        <taxon>Bacillati</taxon>
        <taxon>Actinomycetota</taxon>
        <taxon>Thermoleophilia</taxon>
        <taxon>Gaiellales</taxon>
        <taxon>Gaiellaceae</taxon>
        <taxon>Gaiella</taxon>
    </lineage>
</organism>
<dbReference type="NCBIfam" id="TIGR01445">
    <property type="entry name" value="intein_Nterm"/>
    <property type="match status" value="1"/>
</dbReference>
<dbReference type="SUPFAM" id="SSF55608">
    <property type="entry name" value="Homing endonucleases"/>
    <property type="match status" value="1"/>
</dbReference>
<dbReference type="InterPro" id="IPR003587">
    <property type="entry name" value="Hint_dom_N"/>
</dbReference>
<dbReference type="InterPro" id="IPR006141">
    <property type="entry name" value="Intein_N"/>
</dbReference>
<comment type="catalytic activity">
    <reaction evidence="11">
        <text>DNA(n) + a 2'-deoxyribonucleoside 5'-triphosphate = DNA(n+1) + diphosphate</text>
        <dbReference type="Rhea" id="RHEA:22508"/>
        <dbReference type="Rhea" id="RHEA-COMP:17339"/>
        <dbReference type="Rhea" id="RHEA-COMP:17340"/>
        <dbReference type="ChEBI" id="CHEBI:33019"/>
        <dbReference type="ChEBI" id="CHEBI:61560"/>
        <dbReference type="ChEBI" id="CHEBI:173112"/>
        <dbReference type="EC" id="2.7.7.7"/>
    </reaction>
</comment>
<dbReference type="InterPro" id="IPR030934">
    <property type="entry name" value="Intein_C"/>
</dbReference>
<dbReference type="Gene3D" id="2.170.16.10">
    <property type="entry name" value="Hedgehog/Intein (Hint) domain"/>
    <property type="match status" value="2"/>
</dbReference>
<dbReference type="GO" id="GO:0006260">
    <property type="term" value="P:DNA replication"/>
    <property type="evidence" value="ECO:0007669"/>
    <property type="project" value="UniProtKB-KW"/>
</dbReference>
<comment type="caution">
    <text evidence="13">The sequence shown here is derived from an EMBL/GenBank/DDBJ whole genome shotgun (WGS) entry which is preliminary data.</text>
</comment>
<dbReference type="Pfam" id="PF07733">
    <property type="entry name" value="DNA_pol3_alpha"/>
    <property type="match status" value="1"/>
</dbReference>
<accession>A0A7M2YWN9</accession>
<evidence type="ECO:0000313" key="13">
    <source>
        <dbReference type="EMBL" id="RDI73858.1"/>
    </source>
</evidence>
<dbReference type="OrthoDB" id="9803237at2"/>
<evidence type="ECO:0000313" key="14">
    <source>
        <dbReference type="Proteomes" id="UP000254134"/>
    </source>
</evidence>
<protein>
    <recommendedName>
        <fullName evidence="4">DNA polymerase III subunit alpha</fullName>
        <ecNumber evidence="3">2.7.7.7</ecNumber>
    </recommendedName>
</protein>
<keyword evidence="6" id="KW-0548">Nucleotidyltransferase</keyword>
<dbReference type="Pfam" id="PF14528">
    <property type="entry name" value="LAGLIDADG_3"/>
    <property type="match status" value="1"/>
</dbReference>
<name>A0A7M2YWN9_9ACTN</name>
<dbReference type="PRINTS" id="PR00379">
    <property type="entry name" value="INTEIN"/>
</dbReference>
<dbReference type="PROSITE" id="PS50818">
    <property type="entry name" value="INTEIN_C_TER"/>
    <property type="match status" value="1"/>
</dbReference>
<dbReference type="InterPro" id="IPR041931">
    <property type="entry name" value="DNA_pol3_alpha_thumb_dom"/>
</dbReference>
<dbReference type="SMART" id="SM00481">
    <property type="entry name" value="POLIIIAc"/>
    <property type="match status" value="1"/>
</dbReference>
<comment type="subcellular location">
    <subcellularLocation>
        <location evidence="1">Cytoplasm</location>
    </subcellularLocation>
</comment>
<dbReference type="Pfam" id="PF14890">
    <property type="entry name" value="Intein_splicing"/>
    <property type="match status" value="1"/>
</dbReference>
<dbReference type="PANTHER" id="PTHR32294:SF0">
    <property type="entry name" value="DNA POLYMERASE III SUBUNIT ALPHA"/>
    <property type="match status" value="1"/>
</dbReference>
<dbReference type="CDD" id="cd00081">
    <property type="entry name" value="Hint"/>
    <property type="match status" value="2"/>
</dbReference>
<dbReference type="Pfam" id="PF01336">
    <property type="entry name" value="tRNA_anti-codon"/>
    <property type="match status" value="1"/>
</dbReference>
<evidence type="ECO:0000256" key="5">
    <source>
        <dbReference type="ARBA" id="ARBA00022679"/>
    </source>
</evidence>
<dbReference type="Pfam" id="PF02811">
    <property type="entry name" value="PHP"/>
    <property type="match status" value="1"/>
</dbReference>
<evidence type="ECO:0000256" key="3">
    <source>
        <dbReference type="ARBA" id="ARBA00012417"/>
    </source>
</evidence>
<sequence>MSAPFVHLHVHSEFSILDGACRVPALAEKAARLEMPAVALTDHGSLAGVVDLYKAARKQGVKPILGCEVYVVDDRRAQHKGHAHLTLLAESNAGYANLIKLCSLGYLEGYYYRPRVDWELLERYAPGLIALSGCLSGRVSRAISESRMNDAEMELDRLEQIFGRDNVYVELQNARLDVQQPVFQALPGLAAKRGLPLVATGDVHYLDAADAYAHEALLCIQSGDSLKNPNHWKFGTNEFYFKTPAEMALDFPGHEDAMRRTLEVAERCNVEIELGRILLPQFPTPGGRDAFEYLVELCEAGLRKRYGKTTPELTERLQFELKTIREMGFADYFLIVADFIGFAKRDGVAVGPGRGSAAGSLVAYCLEITDIDPIRYDLLFERFLNPGRKSMPDIDIDFAVEGRERVIAYVAEKYGRDRVAQIITFSTMAARAAIRDAGRVLEIPYGTVDRIAKLVPEGPGQTLADGLKPGAELRQAYDSDPAAKEIVDLARPLEGLTRADSIHAAGVVIGAEPLIETIPLQQKGPDAEVVTQFSMNTVEQLGLLKMDFLGLRNLDVIETAVALAGDGLDITKIPLDDRKTYEMLARGESTGVFQFESSGMREALRQVRPTEFEDLIALVALYRPGPMAYIPTYAARKHGREPVSFPDERLKPITGGTYGTCLTGDTLVFDAASGRRIRIDELSGSEDVLVQGVDDDLSPTHSHVTAWFDNGVRPVYEVRLRNGASIRATADHQFLTESGWQELCALRPGERLATPRKLSLSGDGRWLSERERARYRTLAYVIADGSVGTALTSFYSSDASLLSSFEHSCLMGFDDVVLNRYEKDRGVVCITVTRDRDKVERYHEPSSLEHWLRSIGLRWKAGDDPGRGGRRGPTSAQKLVPEEVFELADEEIGRFLAALWDCDGHVGSRAVTYKTISPTLASDVQALLLRLGIRASISAAPYGDGAIAYQVTLDGAQRFAELVQPFMVTWKRNVRACAADRGLTLDRRQVLAEILEATDGAPLSEVDRTRGGRLSVRGTARLAGLERRHFHSGRQRIGARVVAEAIDRIELPRAERAIRVCWQEIVSIEPAGEERVYDITVGGIHNFVANGIIVHNCIYQEQYMEIAKALAGFSPAEADDLRKAIGKKIHALMASLKQKFLDGCAANGVAPGTAKGLWDDMEKAQDYSFNKSHAACYALIAYRTAWLRANHPREYMAALISSVMSTKDRVPLYVNACEEMGIEVLPPDVNESGTDFAVVDGKIRFGLNAVKNVGDSAARAIVAAREAGGRFGSIWEFTERVDPQVVNKRALESLVKCGALDSTGASRMGMLAALEQALAYGQKLAADRLAGQASIFDSDFGAVAAATETHRHHPPIAAGEFEKAELLRLEKETLGLYVSEHPLHAVREQLRRKTDATLAELERRRDGEVVTVGGIVSSVKQLMTKKGEPMVFLTLDDPTGSAEAVVFSTTYATARELCVSDRILVVKGRVDHKQQGETKLIAMELAAFEAVPERREVRFRLDARQAPAGVIQELARLVKDYPGESPVYVALETSLGAKTLALGPEYRVQCDSDFLAEAKALLGEAAVK</sequence>
<keyword evidence="9" id="KW-0239">DNA-directed DNA polymerase</keyword>
<evidence type="ECO:0000256" key="9">
    <source>
        <dbReference type="ARBA" id="ARBA00022932"/>
    </source>
</evidence>
<dbReference type="Pfam" id="PF14579">
    <property type="entry name" value="HHH_6"/>
    <property type="match status" value="1"/>
</dbReference>